<protein>
    <submittedName>
        <fullName evidence="2">Uncharacterized protein</fullName>
    </submittedName>
</protein>
<dbReference type="OrthoDB" id="4851818at2759"/>
<evidence type="ECO:0000256" key="1">
    <source>
        <dbReference type="SAM" id="MobiDB-lite"/>
    </source>
</evidence>
<feature type="region of interest" description="Disordered" evidence="1">
    <location>
        <begin position="503"/>
        <end position="538"/>
    </location>
</feature>
<feature type="compositionally biased region" description="Basic and acidic residues" evidence="1">
    <location>
        <begin position="507"/>
        <end position="533"/>
    </location>
</feature>
<dbReference type="HOGENOM" id="CLU_340982_0_0_1"/>
<keyword evidence="3" id="KW-1185">Reference proteome</keyword>
<evidence type="ECO:0000313" key="3">
    <source>
        <dbReference type="Proteomes" id="UP000027238"/>
    </source>
</evidence>
<sequence length="832" mass="90649">MSYWFNSVASPAAYKKRIQALPPSLDSLSKSTSHWGTEQLKAARVLVVARNLRDFPVTPMPSGADQLIQEVRCLLDKPDATSHAAKQLRRLLKGPDLDDVSKSLTAHQWRWKYGSQGGSTESSAAFLTGVTRAIAEVYEKWPRIQGASETWLRLLYKTASMRFQPHCPLSRLPTSSTNSEWMSTGSSKDLNLAPETLTVRFFSAFIQEALLWLPGQDSKDANPVVTFDDASAENRVSLNGNIKFVSQDDGGLSIHWRKKLAGRVTLVEAKRSMANGPIEGQPSLPDARLSQIIGEALAAGLAEKAWYGRKDSIFIIAAARQYMMFLQVDISDDYKTELINRARRHDAKFNEFIKVSATQWFDLADPHHRRRTIEQLTLIVSLSREAVSGNLFCATGGNRIGAFRLSSDVEHRIDRVAKAFPFGDGIASRVFVDAPGRLSKLSRQPTLIELEARLHAAHQGTSRSELAIRRDTLRQRGGIMPPAETAAAVAPAGAPATFEVLPLTDATNKDTKSEGEKPGQARAPRERRERGPPADRIASKTMVMVANLPYDLTEVPWRLFTRHQSPDPIPASTGALTNHLNARHAAATSNYAIPDMPLTPVLLVKRRHLVTFPGEEAQATAALSEGLSDRTEVAMQWQPSGHLIIGARSARFASNNEAPAGHDVAYRPDALGITHYIRREGIRAPGPDSQLALNDFVSIIRGSSIDTVTNVCVAPKPRSSSQVGMASISGDGHSGVVAAAVVGTESDGVACALRQFLSKSRHGFYLEKPFLEFKCQPPTFAAIAFANNLVTDIIVNIVSLMHLHYIAYMRLLPPAPAATATSNAAAAAAAVP</sequence>
<dbReference type="AlphaFoldDB" id="A0A066XCI5"/>
<name>A0A066XCI5_COLSU</name>
<accession>A0A066XCI5</accession>
<comment type="caution">
    <text evidence="2">The sequence shown here is derived from an EMBL/GenBank/DDBJ whole genome shotgun (WGS) entry which is preliminary data.</text>
</comment>
<dbReference type="STRING" id="1173701.A0A066XCI5"/>
<reference evidence="3" key="1">
    <citation type="journal article" date="2014" name="Genome Announc.">
        <title>Draft genome sequence of Colletotrichum sublineola, a destructive pathogen of cultivated sorghum.</title>
        <authorList>
            <person name="Baroncelli R."/>
            <person name="Sanz-Martin J.M."/>
            <person name="Rech G.E."/>
            <person name="Sukno S.A."/>
            <person name="Thon M.R."/>
        </authorList>
    </citation>
    <scope>NUCLEOTIDE SEQUENCE [LARGE SCALE GENOMIC DNA]</scope>
    <source>
        <strain evidence="3">TX430BB</strain>
    </source>
</reference>
<gene>
    <name evidence="2" type="ORF">CSUB01_08558</name>
</gene>
<dbReference type="eggNOG" id="ENOG502RR48">
    <property type="taxonomic scope" value="Eukaryota"/>
</dbReference>
<evidence type="ECO:0000313" key="2">
    <source>
        <dbReference type="EMBL" id="KDN63476.1"/>
    </source>
</evidence>
<dbReference type="Proteomes" id="UP000027238">
    <property type="component" value="Unassembled WGS sequence"/>
</dbReference>
<dbReference type="EMBL" id="JMSE01001222">
    <property type="protein sequence ID" value="KDN63476.1"/>
    <property type="molecule type" value="Genomic_DNA"/>
</dbReference>
<organism evidence="2 3">
    <name type="scientific">Colletotrichum sublineola</name>
    <name type="common">Sorghum anthracnose fungus</name>
    <dbReference type="NCBI Taxonomy" id="1173701"/>
    <lineage>
        <taxon>Eukaryota</taxon>
        <taxon>Fungi</taxon>
        <taxon>Dikarya</taxon>
        <taxon>Ascomycota</taxon>
        <taxon>Pezizomycotina</taxon>
        <taxon>Sordariomycetes</taxon>
        <taxon>Hypocreomycetidae</taxon>
        <taxon>Glomerellales</taxon>
        <taxon>Glomerellaceae</taxon>
        <taxon>Colletotrichum</taxon>
        <taxon>Colletotrichum graminicola species complex</taxon>
    </lineage>
</organism>
<proteinExistence type="predicted"/>